<evidence type="ECO:0000313" key="2">
    <source>
        <dbReference type="Proteomes" id="UP000030687"/>
    </source>
</evidence>
<evidence type="ECO:0000313" key="1">
    <source>
        <dbReference type="EMBL" id="ESR41894.1"/>
    </source>
</evidence>
<dbReference type="KEGG" id="cic:CICLE_v10013917mg"/>
<organism evidence="1 2">
    <name type="scientific">Citrus clementina</name>
    <name type="common">Clementine</name>
    <name type="synonym">Citrus deliciosa x Citrus sinensis</name>
    <dbReference type="NCBI Taxonomy" id="85681"/>
    <lineage>
        <taxon>Eukaryota</taxon>
        <taxon>Viridiplantae</taxon>
        <taxon>Streptophyta</taxon>
        <taxon>Embryophyta</taxon>
        <taxon>Tracheophyta</taxon>
        <taxon>Spermatophyta</taxon>
        <taxon>Magnoliopsida</taxon>
        <taxon>eudicotyledons</taxon>
        <taxon>Gunneridae</taxon>
        <taxon>Pentapetalae</taxon>
        <taxon>rosids</taxon>
        <taxon>malvids</taxon>
        <taxon>Sapindales</taxon>
        <taxon>Rutaceae</taxon>
        <taxon>Aurantioideae</taxon>
        <taxon>Citrus</taxon>
    </lineage>
</organism>
<reference evidence="1 2" key="1">
    <citation type="submission" date="2013-10" db="EMBL/GenBank/DDBJ databases">
        <authorList>
            <consortium name="International Citrus Genome Consortium"/>
            <person name="Jenkins J."/>
            <person name="Schmutz J."/>
            <person name="Prochnik S."/>
            <person name="Rokhsar D."/>
            <person name="Gmitter F."/>
            <person name="Ollitrault P."/>
            <person name="Machado M."/>
            <person name="Talon M."/>
            <person name="Wincker P."/>
            <person name="Jaillon O."/>
            <person name="Morgante M."/>
        </authorList>
    </citation>
    <scope>NUCLEOTIDE SEQUENCE</scope>
    <source>
        <strain evidence="2">cv. Clemenules</strain>
    </source>
</reference>
<name>V4UQU1_CITCL</name>
<dbReference type="EMBL" id="KI536861">
    <property type="protein sequence ID" value="ESR41894.1"/>
    <property type="molecule type" value="Genomic_DNA"/>
</dbReference>
<dbReference type="InParanoid" id="V4UQU1"/>
<dbReference type="Proteomes" id="UP000030687">
    <property type="component" value="Unassembled WGS sequence"/>
</dbReference>
<sequence length="106" mass="12461">MKPYDAIFTLLMFRISSSIRILLSRYLKFLFLKKRVNFKSLSGFPTPFELCLKSIVFGTLAASKMHSIKLEDWNGLVFLHYSSYMFFHFNKDHVGDICCLQFFISL</sequence>
<dbReference type="Gramene" id="ESR41894">
    <property type="protein sequence ID" value="ESR41894"/>
    <property type="gene ID" value="CICLE_v10013917mg"/>
</dbReference>
<dbReference type="AlphaFoldDB" id="V4UQU1"/>
<gene>
    <name evidence="1" type="ORF">CICLE_v10013917mg</name>
</gene>
<protein>
    <submittedName>
        <fullName evidence="1">Uncharacterized protein</fullName>
    </submittedName>
</protein>
<proteinExistence type="predicted"/>
<accession>V4UQU1</accession>
<keyword evidence="2" id="KW-1185">Reference proteome</keyword>